<reference evidence="1" key="2">
    <citation type="journal article" date="2015" name="Data Brief">
        <title>Shoot transcriptome of the giant reed, Arundo donax.</title>
        <authorList>
            <person name="Barrero R.A."/>
            <person name="Guerrero F.D."/>
            <person name="Moolhuijzen P."/>
            <person name="Goolsby J.A."/>
            <person name="Tidwell J."/>
            <person name="Bellgard S.E."/>
            <person name="Bellgard M.I."/>
        </authorList>
    </citation>
    <scope>NUCLEOTIDE SEQUENCE</scope>
    <source>
        <tissue evidence="1">Shoot tissue taken approximately 20 cm above the soil surface</tissue>
    </source>
</reference>
<organism evidence="1">
    <name type="scientific">Arundo donax</name>
    <name type="common">Giant reed</name>
    <name type="synonym">Donax arundinaceus</name>
    <dbReference type="NCBI Taxonomy" id="35708"/>
    <lineage>
        <taxon>Eukaryota</taxon>
        <taxon>Viridiplantae</taxon>
        <taxon>Streptophyta</taxon>
        <taxon>Embryophyta</taxon>
        <taxon>Tracheophyta</taxon>
        <taxon>Spermatophyta</taxon>
        <taxon>Magnoliopsida</taxon>
        <taxon>Liliopsida</taxon>
        <taxon>Poales</taxon>
        <taxon>Poaceae</taxon>
        <taxon>PACMAD clade</taxon>
        <taxon>Arundinoideae</taxon>
        <taxon>Arundineae</taxon>
        <taxon>Arundo</taxon>
    </lineage>
</organism>
<name>A0A0A9H726_ARUDO</name>
<dbReference type="AlphaFoldDB" id="A0A0A9H726"/>
<reference evidence="1" key="1">
    <citation type="submission" date="2014-09" db="EMBL/GenBank/DDBJ databases">
        <authorList>
            <person name="Magalhaes I.L.F."/>
            <person name="Oliveira U."/>
            <person name="Santos F.R."/>
            <person name="Vidigal T.H.D.A."/>
            <person name="Brescovit A.D."/>
            <person name="Santos A.J."/>
        </authorList>
    </citation>
    <scope>NUCLEOTIDE SEQUENCE</scope>
    <source>
        <tissue evidence="1">Shoot tissue taken approximately 20 cm above the soil surface</tissue>
    </source>
</reference>
<dbReference type="EMBL" id="GBRH01167260">
    <property type="protein sequence ID" value="JAE30636.1"/>
    <property type="molecule type" value="Transcribed_RNA"/>
</dbReference>
<accession>A0A0A9H726</accession>
<evidence type="ECO:0000313" key="1">
    <source>
        <dbReference type="EMBL" id="JAE30636.1"/>
    </source>
</evidence>
<sequence length="23" mass="2242">MTMAVVGHCEAAPAITGALAVVE</sequence>
<protein>
    <submittedName>
        <fullName evidence="1">Uncharacterized protein</fullName>
    </submittedName>
</protein>
<proteinExistence type="predicted"/>